<evidence type="ECO:0000256" key="1">
    <source>
        <dbReference type="SAM" id="MobiDB-lite"/>
    </source>
</evidence>
<evidence type="ECO:0000313" key="3">
    <source>
        <dbReference type="Proteomes" id="UP000694044"/>
    </source>
</evidence>
<feature type="compositionally biased region" description="Basic and acidic residues" evidence="1">
    <location>
        <begin position="65"/>
        <end position="81"/>
    </location>
</feature>
<evidence type="ECO:0000313" key="2">
    <source>
        <dbReference type="EMBL" id="KAG7378621.1"/>
    </source>
</evidence>
<feature type="region of interest" description="Disordered" evidence="1">
    <location>
        <begin position="65"/>
        <end position="101"/>
    </location>
</feature>
<feature type="region of interest" description="Disordered" evidence="1">
    <location>
        <begin position="1"/>
        <end position="51"/>
    </location>
</feature>
<organism evidence="2 3">
    <name type="scientific">Phytophthora pseudosyringae</name>
    <dbReference type="NCBI Taxonomy" id="221518"/>
    <lineage>
        <taxon>Eukaryota</taxon>
        <taxon>Sar</taxon>
        <taxon>Stramenopiles</taxon>
        <taxon>Oomycota</taxon>
        <taxon>Peronosporomycetes</taxon>
        <taxon>Peronosporales</taxon>
        <taxon>Peronosporaceae</taxon>
        <taxon>Phytophthora</taxon>
    </lineage>
</organism>
<sequence>MSSHEQERVGLRNVERQRAARAQRSEHERVIERKSSRQRRQETRVNHLDEQLRGERDCARVHQELVRTNHTEAKDEEERVRNRPIKSRRGQTELNMKRRKTVHATVCASYRSRQIEVKRNSQQDVSATISAIKR</sequence>
<comment type="caution">
    <text evidence="2">The sequence shown here is derived from an EMBL/GenBank/DDBJ whole genome shotgun (WGS) entry which is preliminary data.</text>
</comment>
<proteinExistence type="predicted"/>
<name>A0A8T1VC25_9STRA</name>
<gene>
    <name evidence="2" type="ORF">PHYPSEUDO_009831</name>
</gene>
<dbReference type="AlphaFoldDB" id="A0A8T1VC25"/>
<dbReference type="EMBL" id="JAGDFM010000409">
    <property type="protein sequence ID" value="KAG7378621.1"/>
    <property type="molecule type" value="Genomic_DNA"/>
</dbReference>
<keyword evidence="3" id="KW-1185">Reference proteome</keyword>
<dbReference type="Proteomes" id="UP000694044">
    <property type="component" value="Unassembled WGS sequence"/>
</dbReference>
<reference evidence="2" key="1">
    <citation type="submission" date="2021-02" db="EMBL/GenBank/DDBJ databases">
        <authorList>
            <person name="Palmer J.M."/>
        </authorList>
    </citation>
    <scope>NUCLEOTIDE SEQUENCE</scope>
    <source>
        <strain evidence="2">SCRP734</strain>
    </source>
</reference>
<accession>A0A8T1VC25</accession>
<protein>
    <submittedName>
        <fullName evidence="2">Uncharacterized protein</fullName>
    </submittedName>
</protein>